<dbReference type="GO" id="GO:0043176">
    <property type="term" value="F:amine binding"/>
    <property type="evidence" value="ECO:0007669"/>
    <property type="project" value="InterPro"/>
</dbReference>
<dbReference type="AlphaFoldDB" id="A0A023G2N0"/>
<accession>A0A023G2N0</accession>
<dbReference type="InterPro" id="IPR012674">
    <property type="entry name" value="Calycin"/>
</dbReference>
<protein>
    <submittedName>
        <fullName evidence="1">Putative lipocalin-6 1</fullName>
    </submittedName>
</protein>
<evidence type="ECO:0000313" key="1">
    <source>
        <dbReference type="EMBL" id="JAC27298.1"/>
    </source>
</evidence>
<name>A0A023G2N0_AMBPA</name>
<dbReference type="EMBL" id="GBBL01000022">
    <property type="protein sequence ID" value="JAC27298.1"/>
    <property type="molecule type" value="mRNA"/>
</dbReference>
<dbReference type="InterPro" id="IPR002970">
    <property type="entry name" value="Tick_his-bd"/>
</dbReference>
<proteinExistence type="evidence at transcript level"/>
<organism evidence="1">
    <name type="scientific">Amblyomma parvum</name>
    <name type="common">South American tick</name>
    <dbReference type="NCBI Taxonomy" id="251391"/>
    <lineage>
        <taxon>Eukaryota</taxon>
        <taxon>Metazoa</taxon>
        <taxon>Ecdysozoa</taxon>
        <taxon>Arthropoda</taxon>
        <taxon>Chelicerata</taxon>
        <taxon>Arachnida</taxon>
        <taxon>Acari</taxon>
        <taxon>Parasitiformes</taxon>
        <taxon>Ixodida</taxon>
        <taxon>Ixodoidea</taxon>
        <taxon>Ixodidae</taxon>
        <taxon>Amblyomminae</taxon>
        <taxon>Amblyomma</taxon>
    </lineage>
</organism>
<dbReference type="Pfam" id="PF02098">
    <property type="entry name" value="His_binding"/>
    <property type="match status" value="1"/>
</dbReference>
<reference evidence="1" key="1">
    <citation type="submission" date="2014-03" db="EMBL/GenBank/DDBJ databases">
        <title>The sialotranscriptome of Amblyomma triste, Amblyomma parvum and Amblyomma cajennense ticks, uncovered by 454-based RNA-seq.</title>
        <authorList>
            <person name="Garcia G.R."/>
            <person name="Gardinassi L.G."/>
            <person name="Ribeiro J.M."/>
            <person name="Anatrielo E."/>
            <person name="Ferreira B.R."/>
            <person name="Moreira H.N."/>
            <person name="Mafra C."/>
            <person name="Olegario M.M."/>
            <person name="Szabo P.J."/>
            <person name="Miranda-Santos I.K."/>
            <person name="Maruyama S.R."/>
        </authorList>
    </citation>
    <scope>NUCLEOTIDE SEQUENCE</scope>
    <source>
        <strain evidence="1">Araguapaz</strain>
        <tissue evidence="1">Salivary glands</tissue>
    </source>
</reference>
<dbReference type="GO" id="GO:0030682">
    <property type="term" value="P:symbiont-mediated perturbation of host defenses"/>
    <property type="evidence" value="ECO:0007669"/>
    <property type="project" value="InterPro"/>
</dbReference>
<sequence>MAFRYFWMWPNSPLLIGLAPGSTSVRVQGSYDVVEKMCFSQKLHSSSLLRNPFSPCKLLQPESKFYLVQTTMQHLEVDTYRCITVDIIERDEGTHRVMLTVGYQIIPKDQWLGFSQNFQFYISSGGYNKMESIGTEGPPSATYVFLNWQPSCVVVRAEVFSRHDIEPALPKKQDVVKDGDGSQNGNCMLWKKIDSADSGEEDCLEKFKNLCNNQHVRQRFSRTNCQNRTVGSVSEEESPTLQD</sequence>
<dbReference type="SUPFAM" id="SSF50814">
    <property type="entry name" value="Lipocalins"/>
    <property type="match status" value="1"/>
</dbReference>
<dbReference type="Gene3D" id="2.40.128.20">
    <property type="match status" value="1"/>
</dbReference>